<name>A0A2A5WFA7_9GAMM</name>
<sequence length="75" mass="8544">MSLIINFVLWRGVLADAKKAVDFEFPVCFLEALSLCFSYQIFSGLKKGSRLIIYDFSSRFVSHEEKVIIFIDCAG</sequence>
<organism evidence="1 2">
    <name type="scientific">OM182 bacterium MED-G28</name>
    <dbReference type="NCBI Taxonomy" id="1986256"/>
    <lineage>
        <taxon>Bacteria</taxon>
        <taxon>Pseudomonadati</taxon>
        <taxon>Pseudomonadota</taxon>
        <taxon>Gammaproteobacteria</taxon>
        <taxon>OMG group</taxon>
        <taxon>OM182 clade</taxon>
    </lineage>
</organism>
<comment type="caution">
    <text evidence="1">The sequence shown here is derived from an EMBL/GenBank/DDBJ whole genome shotgun (WGS) entry which is preliminary data.</text>
</comment>
<gene>
    <name evidence="1" type="ORF">CNF02_00415</name>
</gene>
<dbReference type="AlphaFoldDB" id="A0A2A5WFA7"/>
<accession>A0A2A5WFA7</accession>
<protein>
    <submittedName>
        <fullName evidence="1">Uncharacterized protein</fullName>
    </submittedName>
</protein>
<reference evidence="1 2" key="1">
    <citation type="submission" date="2017-08" db="EMBL/GenBank/DDBJ databases">
        <title>Fine stratification of microbial communities through a metagenomic profile of the photic zone.</title>
        <authorList>
            <person name="Haro-Moreno J.M."/>
            <person name="Lopez-Perez M."/>
            <person name="De La Torre J."/>
            <person name="Picazo A."/>
            <person name="Camacho A."/>
            <person name="Rodriguez-Valera F."/>
        </authorList>
    </citation>
    <scope>NUCLEOTIDE SEQUENCE [LARGE SCALE GENOMIC DNA]</scope>
    <source>
        <strain evidence="1">MED-G28</strain>
    </source>
</reference>
<proteinExistence type="predicted"/>
<dbReference type="Proteomes" id="UP000219329">
    <property type="component" value="Unassembled WGS sequence"/>
</dbReference>
<evidence type="ECO:0000313" key="1">
    <source>
        <dbReference type="EMBL" id="PDH35225.1"/>
    </source>
</evidence>
<evidence type="ECO:0000313" key="2">
    <source>
        <dbReference type="Proteomes" id="UP000219329"/>
    </source>
</evidence>
<dbReference type="EMBL" id="NTJZ01000001">
    <property type="protein sequence ID" value="PDH35225.1"/>
    <property type="molecule type" value="Genomic_DNA"/>
</dbReference>